<keyword evidence="3" id="KW-1185">Reference proteome</keyword>
<organism evidence="2 3">
    <name type="scientific">Marinirhabdus gelatinilytica</name>
    <dbReference type="NCBI Taxonomy" id="1703343"/>
    <lineage>
        <taxon>Bacteria</taxon>
        <taxon>Pseudomonadati</taxon>
        <taxon>Bacteroidota</taxon>
        <taxon>Flavobacteriia</taxon>
        <taxon>Flavobacteriales</taxon>
        <taxon>Flavobacteriaceae</taxon>
    </lineage>
</organism>
<feature type="domain" description="Beta-lactamase-related" evidence="1">
    <location>
        <begin position="86"/>
        <end position="357"/>
    </location>
</feature>
<name>A0A370QJQ8_9FLAO</name>
<evidence type="ECO:0000313" key="2">
    <source>
        <dbReference type="EMBL" id="RDK88584.1"/>
    </source>
</evidence>
<evidence type="ECO:0000259" key="1">
    <source>
        <dbReference type="Pfam" id="PF00144"/>
    </source>
</evidence>
<sequence length="382" mass="43535">MKKLKKILSWFLGIALLLIALAYITDHDYILKGVRVVYFTGHTTAFIDDHSYFKNETIPASTQPQPWPVHKDFNTISPTETLLETHEDFRTIAFIIIKNDSIVHEYYNEGYGETSQTNSFSMAKSVTSALLGKAIQDGFIENLQQPVGDFIPKFKGTNMTVGDLSSMSSGLNWDESYTSPFSVTARSYYDDDLAETILGLEVTETPGESFKYLSGNTQLLAMVLENATGKQLETYLYESFWQPMGFEQPALWQVDDDENRLVKAYCCLASNARDFARFGKLYKDFGNWNGRQLLDSNFVAKSVQPRFEDSPEYGYGFWLSDHLGKEIFVMRGILGQYVITIPEDDLIIVRLGHQRGSRSDLPFSSDFYTYVEEVYKTLKLSH</sequence>
<dbReference type="EMBL" id="QRAO01000001">
    <property type="protein sequence ID" value="RDK88584.1"/>
    <property type="molecule type" value="Genomic_DNA"/>
</dbReference>
<proteinExistence type="predicted"/>
<dbReference type="InterPro" id="IPR050789">
    <property type="entry name" value="Diverse_Enzym_Activities"/>
</dbReference>
<reference evidence="2 3" key="1">
    <citation type="submission" date="2018-07" db="EMBL/GenBank/DDBJ databases">
        <title>Genomic Encyclopedia of Type Strains, Phase IV (KMG-IV): sequencing the most valuable type-strain genomes for metagenomic binning, comparative biology and taxonomic classification.</title>
        <authorList>
            <person name="Goeker M."/>
        </authorList>
    </citation>
    <scope>NUCLEOTIDE SEQUENCE [LARGE SCALE GENOMIC DNA]</scope>
    <source>
        <strain evidence="2 3">DSM 101478</strain>
    </source>
</reference>
<evidence type="ECO:0000313" key="3">
    <source>
        <dbReference type="Proteomes" id="UP000255317"/>
    </source>
</evidence>
<gene>
    <name evidence="2" type="ORF">C8D94_101458</name>
</gene>
<dbReference type="PANTHER" id="PTHR43283">
    <property type="entry name" value="BETA-LACTAMASE-RELATED"/>
    <property type="match status" value="1"/>
</dbReference>
<dbReference type="AlphaFoldDB" id="A0A370QJQ8"/>
<dbReference type="SUPFAM" id="SSF56601">
    <property type="entry name" value="beta-lactamase/transpeptidase-like"/>
    <property type="match status" value="1"/>
</dbReference>
<dbReference type="OrthoDB" id="9773047at2"/>
<accession>A0A370QJQ8</accession>
<dbReference type="InterPro" id="IPR012338">
    <property type="entry name" value="Beta-lactam/transpept-like"/>
</dbReference>
<dbReference type="Pfam" id="PF00144">
    <property type="entry name" value="Beta-lactamase"/>
    <property type="match status" value="1"/>
</dbReference>
<dbReference type="PANTHER" id="PTHR43283:SF7">
    <property type="entry name" value="BETA-LACTAMASE-RELATED DOMAIN-CONTAINING PROTEIN"/>
    <property type="match status" value="1"/>
</dbReference>
<protein>
    <submittedName>
        <fullName evidence="2">CubicO group peptidase (Beta-lactamase class C family)</fullName>
    </submittedName>
</protein>
<dbReference type="Proteomes" id="UP000255317">
    <property type="component" value="Unassembled WGS sequence"/>
</dbReference>
<dbReference type="RefSeq" id="WP_115122273.1">
    <property type="nucleotide sequence ID" value="NZ_QRAO01000001.1"/>
</dbReference>
<dbReference type="InterPro" id="IPR001466">
    <property type="entry name" value="Beta-lactam-related"/>
</dbReference>
<comment type="caution">
    <text evidence="2">The sequence shown here is derived from an EMBL/GenBank/DDBJ whole genome shotgun (WGS) entry which is preliminary data.</text>
</comment>
<dbReference type="Gene3D" id="3.40.710.10">
    <property type="entry name" value="DD-peptidase/beta-lactamase superfamily"/>
    <property type="match status" value="1"/>
</dbReference>